<keyword evidence="2" id="KW-1185">Reference proteome</keyword>
<dbReference type="Proteomes" id="UP000838160">
    <property type="component" value="Unassembled WGS sequence"/>
</dbReference>
<name>A0ABN8DPA8_9VIBR</name>
<proteinExistence type="predicted"/>
<evidence type="ECO:0000313" key="1">
    <source>
        <dbReference type="EMBL" id="CAH0531228.1"/>
    </source>
</evidence>
<dbReference type="RefSeq" id="WP_237487248.1">
    <property type="nucleotide sequence ID" value="NZ_CAKLCM010000005.1"/>
</dbReference>
<gene>
    <name evidence="1" type="ORF">VHP8226_04165</name>
</gene>
<dbReference type="EMBL" id="CAKLCM010000005">
    <property type="protein sequence ID" value="CAH0531228.1"/>
    <property type="molecule type" value="Genomic_DNA"/>
</dbReference>
<accession>A0ABN8DPA8</accession>
<sequence>MKLSHRNKKANKHGIPQRQYAARQARKLRQQQQRLRWFARRQHRRFHSAMEDVFRKTFTAALVSSLCSHRLFVPVSPISPVGFKRSYLWWQMTYCYAEQRYERIQKAKQAPEKKPSLWQRAKGVVSRWFERSKLSENPAM</sequence>
<comment type="caution">
    <text evidence="1">The sequence shown here is derived from an EMBL/GenBank/DDBJ whole genome shotgun (WGS) entry which is preliminary data.</text>
</comment>
<reference evidence="1" key="1">
    <citation type="submission" date="2021-12" db="EMBL/GenBank/DDBJ databases">
        <authorList>
            <person name="Rodrigo-Torres L."/>
            <person name="Arahal R. D."/>
            <person name="Lucena T."/>
        </authorList>
    </citation>
    <scope>NUCLEOTIDE SEQUENCE</scope>
    <source>
        <strain evidence="1">CECT 8226</strain>
    </source>
</reference>
<organism evidence="1 2">
    <name type="scientific">Vibrio hippocampi</name>
    <dbReference type="NCBI Taxonomy" id="654686"/>
    <lineage>
        <taxon>Bacteria</taxon>
        <taxon>Pseudomonadati</taxon>
        <taxon>Pseudomonadota</taxon>
        <taxon>Gammaproteobacteria</taxon>
        <taxon>Vibrionales</taxon>
        <taxon>Vibrionaceae</taxon>
        <taxon>Vibrio</taxon>
    </lineage>
</organism>
<evidence type="ECO:0000313" key="2">
    <source>
        <dbReference type="Proteomes" id="UP000838160"/>
    </source>
</evidence>
<evidence type="ECO:0008006" key="3">
    <source>
        <dbReference type="Google" id="ProtNLM"/>
    </source>
</evidence>
<protein>
    <recommendedName>
        <fullName evidence="3">Transposase</fullName>
    </recommendedName>
</protein>